<accession>A0AA38CAR0</accession>
<dbReference type="PANTHER" id="PTHR10285">
    <property type="entry name" value="URIDINE KINASE"/>
    <property type="match status" value="1"/>
</dbReference>
<dbReference type="Pfam" id="PF00485">
    <property type="entry name" value="PRK"/>
    <property type="match status" value="1"/>
</dbReference>
<organism evidence="2 3">
    <name type="scientific">Taxus chinensis</name>
    <name type="common">Chinese yew</name>
    <name type="synonym">Taxus wallichiana var. chinensis</name>
    <dbReference type="NCBI Taxonomy" id="29808"/>
    <lineage>
        <taxon>Eukaryota</taxon>
        <taxon>Viridiplantae</taxon>
        <taxon>Streptophyta</taxon>
        <taxon>Embryophyta</taxon>
        <taxon>Tracheophyta</taxon>
        <taxon>Spermatophyta</taxon>
        <taxon>Pinopsida</taxon>
        <taxon>Pinidae</taxon>
        <taxon>Conifers II</taxon>
        <taxon>Cupressales</taxon>
        <taxon>Taxaceae</taxon>
        <taxon>Taxus</taxon>
    </lineage>
</organism>
<dbReference type="Gene3D" id="3.40.50.300">
    <property type="entry name" value="P-loop containing nucleotide triphosphate hydrolases"/>
    <property type="match status" value="1"/>
</dbReference>
<keyword evidence="3" id="KW-1185">Reference proteome</keyword>
<reference evidence="2 3" key="1">
    <citation type="journal article" date="2021" name="Nat. Plants">
        <title>The Taxus genome provides insights into paclitaxel biosynthesis.</title>
        <authorList>
            <person name="Xiong X."/>
            <person name="Gou J."/>
            <person name="Liao Q."/>
            <person name="Li Y."/>
            <person name="Zhou Q."/>
            <person name="Bi G."/>
            <person name="Li C."/>
            <person name="Du R."/>
            <person name="Wang X."/>
            <person name="Sun T."/>
            <person name="Guo L."/>
            <person name="Liang H."/>
            <person name="Lu P."/>
            <person name="Wu Y."/>
            <person name="Zhang Z."/>
            <person name="Ro D.K."/>
            <person name="Shang Y."/>
            <person name="Huang S."/>
            <person name="Yan J."/>
        </authorList>
    </citation>
    <scope>NUCLEOTIDE SEQUENCE [LARGE SCALE GENOMIC DNA]</scope>
    <source>
        <strain evidence="2">Ta-2019</strain>
    </source>
</reference>
<feature type="non-terminal residue" evidence="2">
    <location>
        <position position="1"/>
    </location>
</feature>
<dbReference type="EMBL" id="JAHRHJ020000011">
    <property type="protein sequence ID" value="KAH9296420.1"/>
    <property type="molecule type" value="Genomic_DNA"/>
</dbReference>
<dbReference type="AlphaFoldDB" id="A0AA38CAR0"/>
<dbReference type="GO" id="GO:0016301">
    <property type="term" value="F:kinase activity"/>
    <property type="evidence" value="ECO:0007669"/>
    <property type="project" value="InterPro"/>
</dbReference>
<dbReference type="InterPro" id="IPR027417">
    <property type="entry name" value="P-loop_NTPase"/>
</dbReference>
<dbReference type="InterPro" id="IPR006083">
    <property type="entry name" value="PRK/URK"/>
</dbReference>
<feature type="domain" description="Phosphoribulokinase/uridine kinase" evidence="1">
    <location>
        <begin position="1"/>
        <end position="160"/>
    </location>
</feature>
<dbReference type="SUPFAM" id="SSF52540">
    <property type="entry name" value="P-loop containing nucleoside triphosphate hydrolases"/>
    <property type="match status" value="1"/>
</dbReference>
<evidence type="ECO:0000313" key="3">
    <source>
        <dbReference type="Proteomes" id="UP000824469"/>
    </source>
</evidence>
<protein>
    <recommendedName>
        <fullName evidence="1">Phosphoribulokinase/uridine kinase domain-containing protein</fullName>
    </recommendedName>
</protein>
<evidence type="ECO:0000259" key="1">
    <source>
        <dbReference type="Pfam" id="PF00485"/>
    </source>
</evidence>
<dbReference type="Proteomes" id="UP000824469">
    <property type="component" value="Unassembled WGS sequence"/>
</dbReference>
<dbReference type="CDD" id="cd02028">
    <property type="entry name" value="UMPK_like"/>
    <property type="match status" value="1"/>
</dbReference>
<sequence>GPSGSGKTSLAHKMANIVGCEVISLESYYKTDQIKDFKYDDFSSLDLSLLLKNIEDIRARRTARIPLFDFEKCIRSGFRNLEVSEDCGVVIFEGVYALHPDIRTYLDIWIAVIGGVHSHLIARVQRDMNRIYRPISENEIMTTVFPMFQQYIEPHLVHAH</sequence>
<dbReference type="OMA" id="YLDIWIA"/>
<gene>
    <name evidence="2" type="ORF">KI387_040008</name>
</gene>
<comment type="caution">
    <text evidence="2">The sequence shown here is derived from an EMBL/GenBank/DDBJ whole genome shotgun (WGS) entry which is preliminary data.</text>
</comment>
<proteinExistence type="predicted"/>
<evidence type="ECO:0000313" key="2">
    <source>
        <dbReference type="EMBL" id="KAH9296420.1"/>
    </source>
</evidence>
<feature type="non-terminal residue" evidence="2">
    <location>
        <position position="160"/>
    </location>
</feature>
<name>A0AA38CAR0_TAXCH</name>
<dbReference type="GO" id="GO:0005524">
    <property type="term" value="F:ATP binding"/>
    <property type="evidence" value="ECO:0007669"/>
    <property type="project" value="InterPro"/>
</dbReference>